<dbReference type="EMBL" id="ML977141">
    <property type="protein sequence ID" value="KAF1990800.1"/>
    <property type="molecule type" value="Genomic_DNA"/>
</dbReference>
<evidence type="ECO:0000313" key="2">
    <source>
        <dbReference type="EMBL" id="KAF1990800.1"/>
    </source>
</evidence>
<evidence type="ECO:0000313" key="3">
    <source>
        <dbReference type="Proteomes" id="UP000800041"/>
    </source>
</evidence>
<dbReference type="Proteomes" id="UP000800041">
    <property type="component" value="Unassembled WGS sequence"/>
</dbReference>
<protein>
    <recommendedName>
        <fullName evidence="4">Myb-like domain-containing protein</fullName>
    </recommendedName>
</protein>
<feature type="region of interest" description="Disordered" evidence="1">
    <location>
        <begin position="255"/>
        <end position="307"/>
    </location>
</feature>
<feature type="region of interest" description="Disordered" evidence="1">
    <location>
        <begin position="172"/>
        <end position="213"/>
    </location>
</feature>
<sequence>MEHHEHRSWVKVVVVTFPNTTIPVLSCCGCGFLCASQSGSGSHLSADLSPPTLASLLQPSLVTTHPSAPLCACIKSLQAHLHFHLLCLYIRSLYHIRSAVPMPPYRYLVKDPGFWPFRRPQQMLICDQRPFQYRDQAYESPGTFFFGQERLNKYNASGNRTDANVAMVKVSSNSKANNDKSKSSNSKSNVATKNDANNNDKSNTANNTGNGDITFTADEDAQLLELKGENSSWKAISTAIGKPVHALKARFKELNKDNAENDNADEPKKKDEKGNKSAMKKENKKGKKGKQDRDEESEGEEKEQVYATVKKVKLERELVADNHFDDDAVSLERGSFVCKWD</sequence>
<evidence type="ECO:0000256" key="1">
    <source>
        <dbReference type="SAM" id="MobiDB-lite"/>
    </source>
</evidence>
<name>A0A6G1HCQ5_9PEZI</name>
<dbReference type="OrthoDB" id="5427780at2759"/>
<keyword evidence="3" id="KW-1185">Reference proteome</keyword>
<proteinExistence type="predicted"/>
<dbReference type="AlphaFoldDB" id="A0A6G1HCQ5"/>
<feature type="compositionally biased region" description="Low complexity" evidence="1">
    <location>
        <begin position="183"/>
        <end position="210"/>
    </location>
</feature>
<evidence type="ECO:0008006" key="4">
    <source>
        <dbReference type="Google" id="ProtNLM"/>
    </source>
</evidence>
<organism evidence="2 3">
    <name type="scientific">Aulographum hederae CBS 113979</name>
    <dbReference type="NCBI Taxonomy" id="1176131"/>
    <lineage>
        <taxon>Eukaryota</taxon>
        <taxon>Fungi</taxon>
        <taxon>Dikarya</taxon>
        <taxon>Ascomycota</taxon>
        <taxon>Pezizomycotina</taxon>
        <taxon>Dothideomycetes</taxon>
        <taxon>Pleosporomycetidae</taxon>
        <taxon>Aulographales</taxon>
        <taxon>Aulographaceae</taxon>
    </lineage>
</organism>
<feature type="compositionally biased region" description="Basic and acidic residues" evidence="1">
    <location>
        <begin position="255"/>
        <end position="281"/>
    </location>
</feature>
<reference evidence="2" key="1">
    <citation type="journal article" date="2020" name="Stud. Mycol.">
        <title>101 Dothideomycetes genomes: a test case for predicting lifestyles and emergence of pathogens.</title>
        <authorList>
            <person name="Haridas S."/>
            <person name="Albert R."/>
            <person name="Binder M."/>
            <person name="Bloem J."/>
            <person name="Labutti K."/>
            <person name="Salamov A."/>
            <person name="Andreopoulos B."/>
            <person name="Baker S."/>
            <person name="Barry K."/>
            <person name="Bills G."/>
            <person name="Bluhm B."/>
            <person name="Cannon C."/>
            <person name="Castanera R."/>
            <person name="Culley D."/>
            <person name="Daum C."/>
            <person name="Ezra D."/>
            <person name="Gonzalez J."/>
            <person name="Henrissat B."/>
            <person name="Kuo A."/>
            <person name="Liang C."/>
            <person name="Lipzen A."/>
            <person name="Lutzoni F."/>
            <person name="Magnuson J."/>
            <person name="Mondo S."/>
            <person name="Nolan M."/>
            <person name="Ohm R."/>
            <person name="Pangilinan J."/>
            <person name="Park H.-J."/>
            <person name="Ramirez L."/>
            <person name="Alfaro M."/>
            <person name="Sun H."/>
            <person name="Tritt A."/>
            <person name="Yoshinaga Y."/>
            <person name="Zwiers L.-H."/>
            <person name="Turgeon B."/>
            <person name="Goodwin S."/>
            <person name="Spatafora J."/>
            <person name="Crous P."/>
            <person name="Grigoriev I."/>
        </authorList>
    </citation>
    <scope>NUCLEOTIDE SEQUENCE</scope>
    <source>
        <strain evidence="2">CBS 113979</strain>
    </source>
</reference>
<accession>A0A6G1HCQ5</accession>
<gene>
    <name evidence="2" type="ORF">K402DRAFT_203757</name>
</gene>